<protein>
    <submittedName>
        <fullName evidence="1">Uncharacterized protein</fullName>
    </submittedName>
</protein>
<dbReference type="InterPro" id="IPR011990">
    <property type="entry name" value="TPR-like_helical_dom_sf"/>
</dbReference>
<sequence>MLAVLSGCTGGPTNASDEEQKEYILTQLNDYQGLIEIYRNKLSVKDNDDERYYLSQLYNKIGDYSSSNIYLAPLVEKKGSKEYLLLKTQNLLELGKENEAQAILNEMLAHDDSNGELWNLQGILLAQTGDYPKATLSFEKARGLFYDEEVVVNNLAMMAILQGDYITARNYLLPLYSRKEYKPQTAYNLAYALVKSDDYESAKKIIIDDKLSTSQPDALIASLAKLSPREHFKIEGQKNDVAVTASTSVGLNQNKPLTIPVSDMQNNIKSDDSSQLVNSGLSQNCTFDKSISDAVLPFSGEIPHAKLIANVTSASIPGGDRIALYSAYPLNYSVMPKRYDNIVEIEIFNAQPMKRIYDSLLANIQKRQNIKKIEIMNNGNGNSKLQIVTNKCITTKSVSRLSVNGQYKEKVIVDINY</sequence>
<reference evidence="1" key="1">
    <citation type="submission" date="2016-04" db="EMBL/GenBank/DDBJ databases">
        <authorList>
            <person name="Evans L.H."/>
            <person name="Alamgir A."/>
            <person name="Owens N."/>
            <person name="Weber N.D."/>
            <person name="Virtaneva K."/>
            <person name="Barbian K."/>
            <person name="Babar A."/>
            <person name="Rosenke K."/>
        </authorList>
    </citation>
    <scope>NUCLEOTIDE SEQUENCE</scope>
    <source>
        <strain evidence="1">92-3</strain>
    </source>
</reference>
<organism evidence="1">
    <name type="scientific">uncultured Citrobacter sp</name>
    <dbReference type="NCBI Taxonomy" id="200446"/>
    <lineage>
        <taxon>Bacteria</taxon>
        <taxon>Pseudomonadati</taxon>
        <taxon>Pseudomonadota</taxon>
        <taxon>Gammaproteobacteria</taxon>
        <taxon>Enterobacterales</taxon>
        <taxon>Enterobacteriaceae</taxon>
        <taxon>Citrobacter</taxon>
        <taxon>environmental samples</taxon>
    </lineage>
</organism>
<dbReference type="Gene3D" id="1.25.40.10">
    <property type="entry name" value="Tetratricopeptide repeat domain"/>
    <property type="match status" value="1"/>
</dbReference>
<evidence type="ECO:0000313" key="1">
    <source>
        <dbReference type="EMBL" id="SBV69378.1"/>
    </source>
</evidence>
<dbReference type="AlphaFoldDB" id="A0A212IRF3"/>
<proteinExistence type="predicted"/>
<dbReference type="EMBL" id="FLUB01000021">
    <property type="protein sequence ID" value="SBV69378.1"/>
    <property type="molecule type" value="Genomic_DNA"/>
</dbReference>
<name>A0A212IRF3_9ENTR</name>
<dbReference type="SUPFAM" id="SSF48452">
    <property type="entry name" value="TPR-like"/>
    <property type="match status" value="1"/>
</dbReference>
<accession>A0A212IRF3</accession>
<gene>
    <name evidence="1" type="ORF">KM92CIT3_90062</name>
</gene>